<name>A0AAU7ZNE6_9BACT</name>
<dbReference type="RefSeq" id="WP_353063321.1">
    <property type="nucleotide sequence ID" value="NZ_CP132942.1"/>
</dbReference>
<keyword evidence="3" id="KW-1003">Cell membrane</keyword>
<feature type="transmembrane region" description="Helical" evidence="7">
    <location>
        <begin position="288"/>
        <end position="307"/>
    </location>
</feature>
<evidence type="ECO:0000256" key="4">
    <source>
        <dbReference type="ARBA" id="ARBA00022692"/>
    </source>
</evidence>
<feature type="transmembrane region" description="Helical" evidence="7">
    <location>
        <begin position="112"/>
        <end position="130"/>
    </location>
</feature>
<keyword evidence="4 7" id="KW-0812">Transmembrane</keyword>
<comment type="similarity">
    <text evidence="2">Belongs to the polysaccharide synthase family.</text>
</comment>
<feature type="transmembrane region" description="Helical" evidence="7">
    <location>
        <begin position="411"/>
        <end position="430"/>
    </location>
</feature>
<feature type="transmembrane region" description="Helical" evidence="7">
    <location>
        <begin position="12"/>
        <end position="36"/>
    </location>
</feature>
<dbReference type="AlphaFoldDB" id="A0AAU7ZNE6"/>
<feature type="transmembrane region" description="Helical" evidence="7">
    <location>
        <begin position="42"/>
        <end position="61"/>
    </location>
</feature>
<evidence type="ECO:0000256" key="2">
    <source>
        <dbReference type="ARBA" id="ARBA00007430"/>
    </source>
</evidence>
<proteinExistence type="inferred from homology"/>
<sequence length="493" mass="53289">MKDLKEKTIRGGLARLCAQGANFFLRLGSLMILARLLGPKDFGLVGMVTVFTGVLTLFRDFGLSSAAIQRTTVTEEQISTLFWINIFVGALLTLLAIALAPVITAFYHEPRLFMVTVVLAVGFLFNAAGVQHGALLQRQMRFTTLAAINTVSLIVGTAIAIGGAKAGYGYWALVAMSITLPFTNTVGCWLTVTWIPGRPRRGVGIRSMMRFGGTITLNGLVAYVANNFEKVLLGRYWGVDALGLYGRAYQLINIPTDNLNSAAGEVAFSALSRLQGDPDRLKNYFLKGYTVILALTLPVTVACALFADDMISVFLGPKWGAAAPIFRLLAPTILAFAIVNPLFWLLSSLGLVERSLKMGLVIAPVMILSYLVAVPYGPRGVAVAYSAVMMLWVIPCIIWSVHDTVISFRDIVVAVGRPLIGSLVAAGFAFGVRSVSIQFLSPLPRLVLEITVLLITFMGMLLFVTGQKALYLDLVRGLRRPSSAREEGDLAST</sequence>
<evidence type="ECO:0000256" key="1">
    <source>
        <dbReference type="ARBA" id="ARBA00004651"/>
    </source>
</evidence>
<accession>A0AAU7ZNE6</accession>
<dbReference type="GO" id="GO:0005886">
    <property type="term" value="C:plasma membrane"/>
    <property type="evidence" value="ECO:0007669"/>
    <property type="project" value="UniProtKB-SubCell"/>
</dbReference>
<feature type="transmembrane region" description="Helical" evidence="7">
    <location>
        <begin position="382"/>
        <end position="399"/>
    </location>
</feature>
<comment type="subcellular location">
    <subcellularLocation>
        <location evidence="1">Cell membrane</location>
        <topology evidence="1">Multi-pass membrane protein</topology>
    </subcellularLocation>
</comment>
<dbReference type="InterPro" id="IPR050833">
    <property type="entry name" value="Poly_Biosynth_Transport"/>
</dbReference>
<feature type="transmembrane region" description="Helical" evidence="7">
    <location>
        <begin position="82"/>
        <end position="106"/>
    </location>
</feature>
<dbReference type="PANTHER" id="PTHR30250:SF10">
    <property type="entry name" value="LIPOPOLYSACCHARIDE BIOSYNTHESIS PROTEIN WZXC"/>
    <property type="match status" value="1"/>
</dbReference>
<organism evidence="8">
    <name type="scientific">Tunturiibacter psychrotolerans</name>
    <dbReference type="NCBI Taxonomy" id="3069686"/>
    <lineage>
        <taxon>Bacteria</taxon>
        <taxon>Pseudomonadati</taxon>
        <taxon>Acidobacteriota</taxon>
        <taxon>Terriglobia</taxon>
        <taxon>Terriglobales</taxon>
        <taxon>Acidobacteriaceae</taxon>
        <taxon>Tunturiibacter</taxon>
    </lineage>
</organism>
<dbReference type="KEGG" id="tpsc:RBB77_18830"/>
<evidence type="ECO:0000256" key="5">
    <source>
        <dbReference type="ARBA" id="ARBA00022989"/>
    </source>
</evidence>
<dbReference type="PANTHER" id="PTHR30250">
    <property type="entry name" value="PST FAMILY PREDICTED COLANIC ACID TRANSPORTER"/>
    <property type="match status" value="1"/>
</dbReference>
<reference evidence="8" key="1">
    <citation type="submission" date="2023-08" db="EMBL/GenBank/DDBJ databases">
        <authorList>
            <person name="Messyasz A."/>
            <person name="Mannisto M.K."/>
            <person name="Kerkhof L.J."/>
            <person name="Haggblom M."/>
        </authorList>
    </citation>
    <scope>NUCLEOTIDE SEQUENCE</scope>
    <source>
        <strain evidence="8">X5P6</strain>
    </source>
</reference>
<evidence type="ECO:0000256" key="7">
    <source>
        <dbReference type="SAM" id="Phobius"/>
    </source>
</evidence>
<dbReference type="EMBL" id="CP132942">
    <property type="protein sequence ID" value="XCB32474.1"/>
    <property type="molecule type" value="Genomic_DNA"/>
</dbReference>
<keyword evidence="5 7" id="KW-1133">Transmembrane helix</keyword>
<feature type="transmembrane region" description="Helical" evidence="7">
    <location>
        <begin position="450"/>
        <end position="471"/>
    </location>
</feature>
<gene>
    <name evidence="8" type="ORF">RBB77_18830</name>
</gene>
<dbReference type="CDD" id="cd13127">
    <property type="entry name" value="MATE_tuaB_like"/>
    <property type="match status" value="1"/>
</dbReference>
<protein>
    <submittedName>
        <fullName evidence="8">Lipopolysaccharide biosynthesis protein</fullName>
    </submittedName>
</protein>
<evidence type="ECO:0000313" key="8">
    <source>
        <dbReference type="EMBL" id="XCB32474.1"/>
    </source>
</evidence>
<dbReference type="Pfam" id="PF13440">
    <property type="entry name" value="Polysacc_synt_3"/>
    <property type="match status" value="1"/>
</dbReference>
<keyword evidence="6 7" id="KW-0472">Membrane</keyword>
<reference evidence="8" key="2">
    <citation type="journal article" date="2024" name="Environ. Microbiol.">
        <title>Genome analysis and description of Tunturibacter gen. nov. expands the diversity of Terriglobia in tundra soils.</title>
        <authorList>
            <person name="Messyasz A."/>
            <person name="Mannisto M.K."/>
            <person name="Kerkhof L.J."/>
            <person name="Haggblom M.M."/>
        </authorList>
    </citation>
    <scope>NUCLEOTIDE SEQUENCE</scope>
    <source>
        <strain evidence="8">X5P6</strain>
    </source>
</reference>
<evidence type="ECO:0000256" key="3">
    <source>
        <dbReference type="ARBA" id="ARBA00022475"/>
    </source>
</evidence>
<feature type="transmembrane region" description="Helical" evidence="7">
    <location>
        <begin position="142"/>
        <end position="164"/>
    </location>
</feature>
<feature type="transmembrane region" description="Helical" evidence="7">
    <location>
        <begin position="358"/>
        <end position="376"/>
    </location>
</feature>
<feature type="transmembrane region" description="Helical" evidence="7">
    <location>
        <begin position="319"/>
        <end position="346"/>
    </location>
</feature>
<evidence type="ECO:0000256" key="6">
    <source>
        <dbReference type="ARBA" id="ARBA00023136"/>
    </source>
</evidence>
<feature type="transmembrane region" description="Helical" evidence="7">
    <location>
        <begin position="170"/>
        <end position="192"/>
    </location>
</feature>